<dbReference type="InterPro" id="IPR016156">
    <property type="entry name" value="FAD/NAD-linked_Rdtase_dimer_sf"/>
</dbReference>
<evidence type="ECO:0000256" key="3">
    <source>
        <dbReference type="ARBA" id="ARBA00023002"/>
    </source>
</evidence>
<dbReference type="PRINTS" id="PR00411">
    <property type="entry name" value="PNDRDTASEI"/>
</dbReference>
<dbReference type="Gene3D" id="3.50.50.60">
    <property type="entry name" value="FAD/NAD(P)-binding domain"/>
    <property type="match status" value="2"/>
</dbReference>
<dbReference type="InterPro" id="IPR023753">
    <property type="entry name" value="FAD/NAD-binding_dom"/>
</dbReference>
<dbReference type="Proteomes" id="UP000696931">
    <property type="component" value="Unassembled WGS sequence"/>
</dbReference>
<accession>A0A933SCK2</accession>
<dbReference type="SUPFAM" id="SSF55424">
    <property type="entry name" value="FAD/NAD-linked reductases, dimerisation (C-terminal) domain"/>
    <property type="match status" value="1"/>
</dbReference>
<dbReference type="GO" id="GO:0012501">
    <property type="term" value="P:programmed cell death"/>
    <property type="evidence" value="ECO:0007669"/>
    <property type="project" value="TreeGrafter"/>
</dbReference>
<dbReference type="InterPro" id="IPR050446">
    <property type="entry name" value="FAD-oxidoreductase/Apoptosis"/>
</dbReference>
<evidence type="ECO:0000256" key="1">
    <source>
        <dbReference type="ARBA" id="ARBA00022630"/>
    </source>
</evidence>
<name>A0A933SCK2_UNCEI</name>
<keyword evidence="2" id="KW-0274">FAD</keyword>
<dbReference type="SUPFAM" id="SSF51905">
    <property type="entry name" value="FAD/NAD(P)-binding domain"/>
    <property type="match status" value="2"/>
</dbReference>
<keyword evidence="3" id="KW-0560">Oxidoreductase</keyword>
<dbReference type="GO" id="GO:0033108">
    <property type="term" value="P:mitochondrial respiratory chain complex assembly"/>
    <property type="evidence" value="ECO:0007669"/>
    <property type="project" value="TreeGrafter"/>
</dbReference>
<evidence type="ECO:0000313" key="6">
    <source>
        <dbReference type="Proteomes" id="UP000696931"/>
    </source>
</evidence>
<comment type="caution">
    <text evidence="5">The sequence shown here is derived from an EMBL/GenBank/DDBJ whole genome shotgun (WGS) entry which is preliminary data.</text>
</comment>
<proteinExistence type="predicted"/>
<dbReference type="EMBL" id="JACRIW010000075">
    <property type="protein sequence ID" value="MBI5169879.1"/>
    <property type="molecule type" value="Genomic_DNA"/>
</dbReference>
<reference evidence="5" key="1">
    <citation type="submission" date="2020-07" db="EMBL/GenBank/DDBJ databases">
        <title>Huge and variable diversity of episymbiotic CPR bacteria and DPANN archaea in groundwater ecosystems.</title>
        <authorList>
            <person name="He C.Y."/>
            <person name="Keren R."/>
            <person name="Whittaker M."/>
            <person name="Farag I.F."/>
            <person name="Doudna J."/>
            <person name="Cate J.H.D."/>
            <person name="Banfield J.F."/>
        </authorList>
    </citation>
    <scope>NUCLEOTIDE SEQUENCE</scope>
    <source>
        <strain evidence="5">NC_groundwater_1813_Pr3_B-0.1um_71_17</strain>
    </source>
</reference>
<dbReference type="Gene3D" id="3.30.390.30">
    <property type="match status" value="1"/>
</dbReference>
<dbReference type="Pfam" id="PF07992">
    <property type="entry name" value="Pyr_redox_2"/>
    <property type="match status" value="1"/>
</dbReference>
<dbReference type="GO" id="GO:0005737">
    <property type="term" value="C:cytoplasm"/>
    <property type="evidence" value="ECO:0007669"/>
    <property type="project" value="TreeGrafter"/>
</dbReference>
<protein>
    <submittedName>
        <fullName evidence="5">FAD-dependent oxidoreductase</fullName>
    </submittedName>
</protein>
<keyword evidence="1" id="KW-0285">Flavoprotein</keyword>
<gene>
    <name evidence="5" type="ORF">HZA61_10355</name>
</gene>
<sequence length="403" mass="44632">MHYRYVIVGGGLAAASAIEGIRSQDADGSILLFSRENHLPYRRTPLTKEMWSGGMKLEDLAVHPEGFYEANKVDVRLRREIVEMDSEHKILWDDRGDSVGFDHALLVTGCRPRRLQAQGADSPSVRYFRALEDFLALEQSMDHISHVTTVGGGFVALELTATLRGLGKEVTMIFPEEWPLHRILPRELGLAVVDYLRSMDVETVSGETIVEVTEEGNGIVRGRTYGGNTLATQVILVDQGSEAQVDLAEAANLDTDDGIVVDEYGRCSRPGFWAAGDVAEFPYLALGQLERVEGAEHAEKHGFCVGANMAGAGVPYTHLPLKWFRIGEQQFEGVGELHARLDTEMVWVEEGREGIVFYLRDDVVRGVLLCNASERLEWARALIVEARPMSRDERAALITPAKA</sequence>
<dbReference type="PANTHER" id="PTHR43557:SF4">
    <property type="entry name" value="APOPTOSIS-INDUCING FACTOR 1, MITOCHONDRIAL"/>
    <property type="match status" value="1"/>
</dbReference>
<dbReference type="InterPro" id="IPR036188">
    <property type="entry name" value="FAD/NAD-bd_sf"/>
</dbReference>
<dbReference type="GO" id="GO:0071949">
    <property type="term" value="F:FAD binding"/>
    <property type="evidence" value="ECO:0007669"/>
    <property type="project" value="TreeGrafter"/>
</dbReference>
<dbReference type="PRINTS" id="PR00368">
    <property type="entry name" value="FADPNR"/>
</dbReference>
<dbReference type="GO" id="GO:0016174">
    <property type="term" value="F:NAD(P)H oxidase H2O2-forming activity"/>
    <property type="evidence" value="ECO:0007669"/>
    <property type="project" value="TreeGrafter"/>
</dbReference>
<evidence type="ECO:0000313" key="5">
    <source>
        <dbReference type="EMBL" id="MBI5169879.1"/>
    </source>
</evidence>
<dbReference type="AlphaFoldDB" id="A0A933SCK2"/>
<evidence type="ECO:0000256" key="2">
    <source>
        <dbReference type="ARBA" id="ARBA00022827"/>
    </source>
</evidence>
<evidence type="ECO:0000259" key="4">
    <source>
        <dbReference type="Pfam" id="PF07992"/>
    </source>
</evidence>
<dbReference type="PANTHER" id="PTHR43557">
    <property type="entry name" value="APOPTOSIS-INDUCING FACTOR 1"/>
    <property type="match status" value="1"/>
</dbReference>
<organism evidence="5 6">
    <name type="scientific">Eiseniibacteriota bacterium</name>
    <dbReference type="NCBI Taxonomy" id="2212470"/>
    <lineage>
        <taxon>Bacteria</taxon>
        <taxon>Candidatus Eiseniibacteriota</taxon>
    </lineage>
</organism>
<feature type="domain" description="FAD/NAD(P)-binding" evidence="4">
    <location>
        <begin position="3"/>
        <end position="302"/>
    </location>
</feature>